<dbReference type="EMBL" id="JAAALK010000082">
    <property type="protein sequence ID" value="KAG8086879.1"/>
    <property type="molecule type" value="Genomic_DNA"/>
</dbReference>
<evidence type="ECO:0000313" key="4">
    <source>
        <dbReference type="Proteomes" id="UP000729402"/>
    </source>
</evidence>
<keyword evidence="1" id="KW-0808">Transferase</keyword>
<dbReference type="InterPro" id="IPR051504">
    <property type="entry name" value="Plant_metabolite_acyltrans"/>
</dbReference>
<organism evidence="3 4">
    <name type="scientific">Zizania palustris</name>
    <name type="common">Northern wild rice</name>
    <dbReference type="NCBI Taxonomy" id="103762"/>
    <lineage>
        <taxon>Eukaryota</taxon>
        <taxon>Viridiplantae</taxon>
        <taxon>Streptophyta</taxon>
        <taxon>Embryophyta</taxon>
        <taxon>Tracheophyta</taxon>
        <taxon>Spermatophyta</taxon>
        <taxon>Magnoliopsida</taxon>
        <taxon>Liliopsida</taxon>
        <taxon>Poales</taxon>
        <taxon>Poaceae</taxon>
        <taxon>BOP clade</taxon>
        <taxon>Oryzoideae</taxon>
        <taxon>Oryzeae</taxon>
        <taxon>Zizaniinae</taxon>
        <taxon>Zizania</taxon>
    </lineage>
</organism>
<keyword evidence="2" id="KW-0012">Acyltransferase</keyword>
<evidence type="ECO:0000256" key="2">
    <source>
        <dbReference type="ARBA" id="ARBA00023315"/>
    </source>
</evidence>
<dbReference type="Proteomes" id="UP000729402">
    <property type="component" value="Unassembled WGS sequence"/>
</dbReference>
<dbReference type="Pfam" id="PF02458">
    <property type="entry name" value="Transferase"/>
    <property type="match status" value="1"/>
</dbReference>
<protein>
    <submittedName>
        <fullName evidence="3">Uncharacterized protein</fullName>
    </submittedName>
</protein>
<gene>
    <name evidence="3" type="ORF">GUJ93_ZPchr0010g9367</name>
</gene>
<reference evidence="3" key="2">
    <citation type="submission" date="2021-02" db="EMBL/GenBank/DDBJ databases">
        <authorList>
            <person name="Kimball J.A."/>
            <person name="Haas M.W."/>
            <person name="Macchietto M."/>
            <person name="Kono T."/>
            <person name="Duquette J."/>
            <person name="Shao M."/>
        </authorList>
    </citation>
    <scope>NUCLEOTIDE SEQUENCE</scope>
    <source>
        <tissue evidence="3">Fresh leaf tissue</tissue>
    </source>
</reference>
<evidence type="ECO:0000313" key="3">
    <source>
        <dbReference type="EMBL" id="KAG8086879.1"/>
    </source>
</evidence>
<accession>A0A8J6BGQ1</accession>
<dbReference type="OrthoDB" id="1862401at2759"/>
<name>A0A8J6BGQ1_ZIZPA</name>
<dbReference type="PANTHER" id="PTHR31625">
    <property type="match status" value="1"/>
</dbReference>
<comment type="caution">
    <text evidence="3">The sequence shown here is derived from an EMBL/GenBank/DDBJ whole genome shotgun (WGS) entry which is preliminary data.</text>
</comment>
<keyword evidence="4" id="KW-1185">Reference proteome</keyword>
<proteinExistence type="predicted"/>
<dbReference type="AlphaFoldDB" id="A0A8J6BGQ1"/>
<evidence type="ECO:0000256" key="1">
    <source>
        <dbReference type="ARBA" id="ARBA00022679"/>
    </source>
</evidence>
<sequence length="465" mass="48679">MGEDVSGGGVRVLAVSRVAPKPAAERVVGLSFFDAPWVVLPPIQRVFLYEVVDGGEGGGGGGGFAAAVERLKGSLAATLALYLPLAGKLTYVAETEDVVVDCADAGVAFVEAEADGMDVRRLAGDESHDIAAFLALVPDLDTRALPAPVLSVQATRLGAGLALGLSVLHAVADGRAVWQFMEAWSSASRLGSPVTKSLGPPHYTRETAIPHPHAGELARHMLKMVAPHLPLVQAVTAENDDFGQRFRLARRTFCLGADGIRSLKRRIDELAAAESGSGTQYKPVSTFVALAAMGWTAFVRSKGLAAGEDTYLVFLADLRARLDPPVGHGYVGNCVKACLASCPDAADLLGEDGLLRAARAVQAAVAEMEAAPLAGTDGSAIARVMQLPFSRMANVAASPRFRAYDAADFGFGRPARVELVSMNHDGEMVLVGGRRDGEVQLSLSINPAHVEAFKAQVLGRPVASK</sequence>
<dbReference type="GO" id="GO:0016747">
    <property type="term" value="F:acyltransferase activity, transferring groups other than amino-acyl groups"/>
    <property type="evidence" value="ECO:0007669"/>
    <property type="project" value="UniProtKB-ARBA"/>
</dbReference>
<reference evidence="3" key="1">
    <citation type="journal article" date="2021" name="bioRxiv">
        <title>Whole Genome Assembly and Annotation of Northern Wild Rice, Zizania palustris L., Supports a Whole Genome Duplication in the Zizania Genus.</title>
        <authorList>
            <person name="Haas M."/>
            <person name="Kono T."/>
            <person name="Macchietto M."/>
            <person name="Millas R."/>
            <person name="McGilp L."/>
            <person name="Shao M."/>
            <person name="Duquette J."/>
            <person name="Hirsch C.N."/>
            <person name="Kimball J."/>
        </authorList>
    </citation>
    <scope>NUCLEOTIDE SEQUENCE</scope>
    <source>
        <tissue evidence="3">Fresh leaf tissue</tissue>
    </source>
</reference>